<dbReference type="GeneID" id="17324492"/>
<evidence type="ECO:0000313" key="2">
    <source>
        <dbReference type="Proteomes" id="UP000012073"/>
    </source>
</evidence>
<gene>
    <name evidence="1" type="ORF">CHC_T00004952001</name>
</gene>
<protein>
    <submittedName>
        <fullName evidence="1">Uncharacterized protein</fullName>
    </submittedName>
</protein>
<dbReference type="EMBL" id="HG001808">
    <property type="protein sequence ID" value="CDF36959.1"/>
    <property type="molecule type" value="Genomic_DNA"/>
</dbReference>
<dbReference type="AlphaFoldDB" id="R7QFW5"/>
<proteinExistence type="predicted"/>
<name>R7QFW5_CHOCR</name>
<evidence type="ECO:0000313" key="1">
    <source>
        <dbReference type="EMBL" id="CDF36959.1"/>
    </source>
</evidence>
<keyword evidence="2" id="KW-1185">Reference proteome</keyword>
<dbReference type="KEGG" id="ccp:CHC_T00004952001"/>
<accession>R7QFW5</accession>
<sequence>MVYRILRETILILVVTRRFAGIHGCGSVTC</sequence>
<dbReference type="Proteomes" id="UP000012073">
    <property type="component" value="Unassembled WGS sequence"/>
</dbReference>
<dbReference type="RefSeq" id="XP_005716778.1">
    <property type="nucleotide sequence ID" value="XM_005716721.1"/>
</dbReference>
<dbReference type="Gramene" id="CDF36959">
    <property type="protein sequence ID" value="CDF36959"/>
    <property type="gene ID" value="CHC_T00004952001"/>
</dbReference>
<reference evidence="2" key="1">
    <citation type="journal article" date="2013" name="Proc. Natl. Acad. Sci. U.S.A.">
        <title>Genome structure and metabolic features in the red seaweed Chondrus crispus shed light on evolution of the Archaeplastida.</title>
        <authorList>
            <person name="Collen J."/>
            <person name="Porcel B."/>
            <person name="Carre W."/>
            <person name="Ball S.G."/>
            <person name="Chaparro C."/>
            <person name="Tonon T."/>
            <person name="Barbeyron T."/>
            <person name="Michel G."/>
            <person name="Noel B."/>
            <person name="Valentin K."/>
            <person name="Elias M."/>
            <person name="Artiguenave F."/>
            <person name="Arun A."/>
            <person name="Aury J.M."/>
            <person name="Barbosa-Neto J.F."/>
            <person name="Bothwell J.H."/>
            <person name="Bouget F.Y."/>
            <person name="Brillet L."/>
            <person name="Cabello-Hurtado F."/>
            <person name="Capella-Gutierrez S."/>
            <person name="Charrier B."/>
            <person name="Cladiere L."/>
            <person name="Cock J.M."/>
            <person name="Coelho S.M."/>
            <person name="Colleoni C."/>
            <person name="Czjzek M."/>
            <person name="Da Silva C."/>
            <person name="Delage L."/>
            <person name="Denoeud F."/>
            <person name="Deschamps P."/>
            <person name="Dittami S.M."/>
            <person name="Gabaldon T."/>
            <person name="Gachon C.M."/>
            <person name="Groisillier A."/>
            <person name="Herve C."/>
            <person name="Jabbari K."/>
            <person name="Katinka M."/>
            <person name="Kloareg B."/>
            <person name="Kowalczyk N."/>
            <person name="Labadie K."/>
            <person name="Leblanc C."/>
            <person name="Lopez P.J."/>
            <person name="McLachlan D.H."/>
            <person name="Meslet-Cladiere L."/>
            <person name="Moustafa A."/>
            <person name="Nehr Z."/>
            <person name="Nyvall Collen P."/>
            <person name="Panaud O."/>
            <person name="Partensky F."/>
            <person name="Poulain J."/>
            <person name="Rensing S.A."/>
            <person name="Rousvoal S."/>
            <person name="Samson G."/>
            <person name="Symeonidi A."/>
            <person name="Weissenbach J."/>
            <person name="Zambounis A."/>
            <person name="Wincker P."/>
            <person name="Boyen C."/>
        </authorList>
    </citation>
    <scope>NUCLEOTIDE SEQUENCE [LARGE SCALE GENOMIC DNA]</scope>
    <source>
        <strain evidence="2">cv. Stackhouse</strain>
    </source>
</reference>
<organism evidence="1 2">
    <name type="scientific">Chondrus crispus</name>
    <name type="common">Carrageen Irish moss</name>
    <name type="synonym">Polymorpha crispa</name>
    <dbReference type="NCBI Taxonomy" id="2769"/>
    <lineage>
        <taxon>Eukaryota</taxon>
        <taxon>Rhodophyta</taxon>
        <taxon>Florideophyceae</taxon>
        <taxon>Rhodymeniophycidae</taxon>
        <taxon>Gigartinales</taxon>
        <taxon>Gigartinaceae</taxon>
        <taxon>Chondrus</taxon>
    </lineage>
</organism>